<accession>A0A3P7PSK6</accession>
<dbReference type="SUPFAM" id="SSF53335">
    <property type="entry name" value="S-adenosyl-L-methionine-dependent methyltransferases"/>
    <property type="match status" value="1"/>
</dbReference>
<proteinExistence type="predicted"/>
<dbReference type="GO" id="GO:0030798">
    <property type="term" value="F:trans-aconitate 2-methyltransferase activity"/>
    <property type="evidence" value="ECO:0007669"/>
    <property type="project" value="InterPro"/>
</dbReference>
<dbReference type="InterPro" id="IPR029063">
    <property type="entry name" value="SAM-dependent_MTases_sf"/>
</dbReference>
<protein>
    <submittedName>
        <fullName evidence="4">Trans-aconitate methyltransferase</fullName>
    </submittedName>
</protein>
<dbReference type="PANTHER" id="PTHR43861">
    <property type="entry name" value="TRANS-ACONITATE 2-METHYLTRANSFERASE-RELATED"/>
    <property type="match status" value="1"/>
</dbReference>
<dbReference type="CDD" id="cd02440">
    <property type="entry name" value="AdoMet_MTases"/>
    <property type="match status" value="1"/>
</dbReference>
<evidence type="ECO:0000256" key="1">
    <source>
        <dbReference type="ARBA" id="ARBA00022603"/>
    </source>
</evidence>
<dbReference type="InterPro" id="IPR023149">
    <property type="entry name" value="Trans_acon_MeTrfase_C"/>
</dbReference>
<keyword evidence="5" id="KW-1185">Reference proteome</keyword>
<evidence type="ECO:0000256" key="2">
    <source>
        <dbReference type="ARBA" id="ARBA00022679"/>
    </source>
</evidence>
<dbReference type="Proteomes" id="UP000279029">
    <property type="component" value="Chromosome"/>
</dbReference>
<dbReference type="KEGG" id="cbar:PATL70BA_1191"/>
<dbReference type="GO" id="GO:0032259">
    <property type="term" value="P:methylation"/>
    <property type="evidence" value="ECO:0007669"/>
    <property type="project" value="UniProtKB-KW"/>
</dbReference>
<dbReference type="Pfam" id="PF13649">
    <property type="entry name" value="Methyltransf_25"/>
    <property type="match status" value="1"/>
</dbReference>
<evidence type="ECO:0000313" key="4">
    <source>
        <dbReference type="EMBL" id="VDN47067.1"/>
    </source>
</evidence>
<name>A0A3P7PSK6_9FIRM</name>
<evidence type="ECO:0000259" key="3">
    <source>
        <dbReference type="Pfam" id="PF13649"/>
    </source>
</evidence>
<gene>
    <name evidence="4" type="ORF">PATL70BA_1191</name>
</gene>
<dbReference type="InterPro" id="IPR041698">
    <property type="entry name" value="Methyltransf_25"/>
</dbReference>
<dbReference type="RefSeq" id="WP_172596117.1">
    <property type="nucleotide sequence ID" value="NZ_LR130778.1"/>
</dbReference>
<organism evidence="4 5">
    <name type="scientific">Petrocella atlantisensis</name>
    <dbReference type="NCBI Taxonomy" id="2173034"/>
    <lineage>
        <taxon>Bacteria</taxon>
        <taxon>Bacillati</taxon>
        <taxon>Bacillota</taxon>
        <taxon>Clostridia</taxon>
        <taxon>Lachnospirales</taxon>
        <taxon>Vallitaleaceae</taxon>
        <taxon>Petrocella</taxon>
    </lineage>
</organism>
<dbReference type="Gene3D" id="3.40.50.150">
    <property type="entry name" value="Vaccinia Virus protein VP39"/>
    <property type="match status" value="1"/>
</dbReference>
<dbReference type="AlphaFoldDB" id="A0A3P7PSK6"/>
<dbReference type="Gene3D" id="1.10.150.290">
    <property type="entry name" value="S-adenosyl-L-methionine-dependent methyltransferases"/>
    <property type="match status" value="1"/>
</dbReference>
<keyword evidence="1 4" id="KW-0489">Methyltransferase</keyword>
<evidence type="ECO:0000313" key="5">
    <source>
        <dbReference type="Proteomes" id="UP000279029"/>
    </source>
</evidence>
<dbReference type="PANTHER" id="PTHR43861:SF1">
    <property type="entry name" value="TRANS-ACONITATE 2-METHYLTRANSFERASE"/>
    <property type="match status" value="1"/>
</dbReference>
<feature type="domain" description="Methyltransferase" evidence="3">
    <location>
        <begin position="35"/>
        <end position="125"/>
    </location>
</feature>
<dbReference type="EMBL" id="LR130778">
    <property type="protein sequence ID" value="VDN47067.1"/>
    <property type="molecule type" value="Genomic_DNA"/>
</dbReference>
<keyword evidence="2 4" id="KW-0808">Transferase</keyword>
<sequence length="257" mass="30332">MKDWNPDLYKRFEKQRTQPVKDLIGSIEIKHVNRIIDIGCGPGNSTEQLALRWKDASIIGIDSSANMIKEANERLPYIQFEERDANQDLSGLGQFDLVFSNAAIQWMPNHHELLHKFFGLVQVGGALAVQIPSVSNMGIQRVVKETAISEKWNGRFITNSYLNYENTEYYYNICSELSEEVYIWETDYYHVMENHQRIIEWYKSTGMKPYLDALDTQGERMEFEETVLDKIRIYYKEQRNGRVLFPFRRIFFIVYKE</sequence>
<reference evidence="4 5" key="1">
    <citation type="submission" date="2018-09" db="EMBL/GenBank/DDBJ databases">
        <authorList>
            <person name="Postec A."/>
        </authorList>
    </citation>
    <scope>NUCLEOTIDE SEQUENCE [LARGE SCALE GENOMIC DNA]</scope>
    <source>
        <strain evidence="4">70B-A</strain>
    </source>
</reference>